<dbReference type="PROSITE" id="PS50110">
    <property type="entry name" value="RESPONSE_REGULATORY"/>
    <property type="match status" value="1"/>
</dbReference>
<gene>
    <name evidence="3" type="ORF">GCM10023149_33850</name>
</gene>
<dbReference type="SUPFAM" id="SSF52172">
    <property type="entry name" value="CheY-like"/>
    <property type="match status" value="1"/>
</dbReference>
<proteinExistence type="predicted"/>
<feature type="modified residue" description="4-aspartylphosphate" evidence="1">
    <location>
        <position position="65"/>
    </location>
</feature>
<accession>A0ABP8GT81</accession>
<dbReference type="RefSeq" id="WP_345212318.1">
    <property type="nucleotide sequence ID" value="NZ_BAABFT010000009.1"/>
</dbReference>
<name>A0ABP8GT81_9SPHI</name>
<evidence type="ECO:0000259" key="2">
    <source>
        <dbReference type="PROSITE" id="PS50110"/>
    </source>
</evidence>
<dbReference type="InterPro" id="IPR011006">
    <property type="entry name" value="CheY-like_superfamily"/>
</dbReference>
<evidence type="ECO:0000256" key="1">
    <source>
        <dbReference type="PROSITE-ProRule" id="PRU00169"/>
    </source>
</evidence>
<dbReference type="Gene3D" id="3.40.50.2300">
    <property type="match status" value="1"/>
</dbReference>
<evidence type="ECO:0000313" key="4">
    <source>
        <dbReference type="Proteomes" id="UP001500582"/>
    </source>
</evidence>
<dbReference type="Proteomes" id="UP001500582">
    <property type="component" value="Unassembled WGS sequence"/>
</dbReference>
<dbReference type="Pfam" id="PF00072">
    <property type="entry name" value="Response_reg"/>
    <property type="match status" value="1"/>
</dbReference>
<reference evidence="4" key="1">
    <citation type="journal article" date="2019" name="Int. J. Syst. Evol. Microbiol.">
        <title>The Global Catalogue of Microorganisms (GCM) 10K type strain sequencing project: providing services to taxonomists for standard genome sequencing and annotation.</title>
        <authorList>
            <consortium name="The Broad Institute Genomics Platform"/>
            <consortium name="The Broad Institute Genome Sequencing Center for Infectious Disease"/>
            <person name="Wu L."/>
            <person name="Ma J."/>
        </authorList>
    </citation>
    <scope>NUCLEOTIDE SEQUENCE [LARGE SCALE GENOMIC DNA]</scope>
    <source>
        <strain evidence="4">JCM 17705</strain>
    </source>
</reference>
<organism evidence="3 4">
    <name type="scientific">Mucilaginibacter gynuensis</name>
    <dbReference type="NCBI Taxonomy" id="1302236"/>
    <lineage>
        <taxon>Bacteria</taxon>
        <taxon>Pseudomonadati</taxon>
        <taxon>Bacteroidota</taxon>
        <taxon>Sphingobacteriia</taxon>
        <taxon>Sphingobacteriales</taxon>
        <taxon>Sphingobacteriaceae</taxon>
        <taxon>Mucilaginibacter</taxon>
    </lineage>
</organism>
<protein>
    <recommendedName>
        <fullName evidence="2">Response regulatory domain-containing protein</fullName>
    </recommendedName>
</protein>
<dbReference type="EMBL" id="BAABFT010000009">
    <property type="protein sequence ID" value="GAA4329255.1"/>
    <property type="molecule type" value="Genomic_DNA"/>
</dbReference>
<keyword evidence="1" id="KW-0597">Phosphoprotein</keyword>
<evidence type="ECO:0000313" key="3">
    <source>
        <dbReference type="EMBL" id="GAA4329255.1"/>
    </source>
</evidence>
<dbReference type="InterPro" id="IPR001789">
    <property type="entry name" value="Sig_transdc_resp-reg_receiver"/>
</dbReference>
<comment type="caution">
    <text evidence="3">The sequence shown here is derived from an EMBL/GenBank/DDBJ whole genome shotgun (WGS) entry which is preliminary data.</text>
</comment>
<feature type="domain" description="Response regulatory" evidence="2">
    <location>
        <begin position="8"/>
        <end position="135"/>
    </location>
</feature>
<keyword evidence="4" id="KW-1185">Reference proteome</keyword>
<sequence>MSDTLSPSLLVIDDDPLYHLILQQKLRGHQVYKSVAYSLSAEPVLEMIIEERQNADLLPDIIFLDLEMPGLNGRNFLQLFNVIHRSLEKWIDIIIISSSTEQADRSLSRSYAFVKGYFDKASGLDMAVHLPQFIPKSR</sequence>